<evidence type="ECO:0000313" key="2">
    <source>
        <dbReference type="EMBL" id="RPF71629.1"/>
    </source>
</evidence>
<dbReference type="Gene3D" id="3.90.50.10">
    <property type="entry name" value="Photosynthetic Reaction Center, subunit H, domain 2"/>
    <property type="match status" value="1"/>
</dbReference>
<feature type="domain" description="PRC-barrel" evidence="1">
    <location>
        <begin position="21"/>
        <end position="79"/>
    </location>
</feature>
<dbReference type="InterPro" id="IPR014747">
    <property type="entry name" value="Bac_photo_RC_H_C"/>
</dbReference>
<reference evidence="2 3" key="1">
    <citation type="submission" date="2018-11" db="EMBL/GenBank/DDBJ databases">
        <title>Erythrobacter spongiae sp. nov., isolated from a marine sponge.</title>
        <authorList>
            <person name="Zhuang L."/>
            <person name="Luo L."/>
        </authorList>
    </citation>
    <scope>NUCLEOTIDE SEQUENCE [LARGE SCALE GENOMIC DNA]</scope>
    <source>
        <strain evidence="2 3">HN-E23</strain>
    </source>
</reference>
<dbReference type="EMBL" id="RPFZ01000001">
    <property type="protein sequence ID" value="RPF71629.1"/>
    <property type="molecule type" value="Genomic_DNA"/>
</dbReference>
<organism evidence="2 3">
    <name type="scientific">Aurantiacibacter spongiae</name>
    <dbReference type="NCBI Taxonomy" id="2488860"/>
    <lineage>
        <taxon>Bacteria</taxon>
        <taxon>Pseudomonadati</taxon>
        <taxon>Pseudomonadota</taxon>
        <taxon>Alphaproteobacteria</taxon>
        <taxon>Sphingomonadales</taxon>
        <taxon>Erythrobacteraceae</taxon>
        <taxon>Aurantiacibacter</taxon>
    </lineage>
</organism>
<dbReference type="RefSeq" id="WP_123880272.1">
    <property type="nucleotide sequence ID" value="NZ_RPFZ01000001.1"/>
</dbReference>
<gene>
    <name evidence="2" type="ORF">EG799_08345</name>
</gene>
<dbReference type="SUPFAM" id="SSF50346">
    <property type="entry name" value="PRC-barrel domain"/>
    <property type="match status" value="1"/>
</dbReference>
<keyword evidence="3" id="KW-1185">Reference proteome</keyword>
<name>A0A3N5CY93_9SPHN</name>
<protein>
    <submittedName>
        <fullName evidence="2">PRC-barrel domain containing protein</fullName>
    </submittedName>
</protein>
<proteinExistence type="predicted"/>
<accession>A0A3N5CY93</accession>
<dbReference type="InterPro" id="IPR027275">
    <property type="entry name" value="PRC-brl_dom"/>
</dbReference>
<dbReference type="GO" id="GO:0030077">
    <property type="term" value="C:plasma membrane light-harvesting complex"/>
    <property type="evidence" value="ECO:0007669"/>
    <property type="project" value="InterPro"/>
</dbReference>
<dbReference type="InterPro" id="IPR011033">
    <property type="entry name" value="PRC_barrel-like_sf"/>
</dbReference>
<evidence type="ECO:0000313" key="3">
    <source>
        <dbReference type="Proteomes" id="UP000275232"/>
    </source>
</evidence>
<dbReference type="AlphaFoldDB" id="A0A3N5CY93"/>
<evidence type="ECO:0000259" key="1">
    <source>
        <dbReference type="Pfam" id="PF05239"/>
    </source>
</evidence>
<sequence length="95" mass="11070">MKHDDRFGELDSLDKWQLENEDQDIRGYPVRSATGEEYGKVDDMLVDKEARHVLAVRLNDGRTVPAEHLDIRDDHVIYTEDRAASDVNYTRVRAR</sequence>
<dbReference type="GO" id="GO:0019684">
    <property type="term" value="P:photosynthesis, light reaction"/>
    <property type="evidence" value="ECO:0007669"/>
    <property type="project" value="InterPro"/>
</dbReference>
<dbReference type="Proteomes" id="UP000275232">
    <property type="component" value="Unassembled WGS sequence"/>
</dbReference>
<dbReference type="OrthoDB" id="7427960at2"/>
<comment type="caution">
    <text evidence="2">The sequence shown here is derived from an EMBL/GenBank/DDBJ whole genome shotgun (WGS) entry which is preliminary data.</text>
</comment>
<dbReference type="Pfam" id="PF05239">
    <property type="entry name" value="PRC"/>
    <property type="match status" value="1"/>
</dbReference>